<keyword evidence="1" id="KW-0808">Transferase</keyword>
<dbReference type="Proteomes" id="UP000265882">
    <property type="component" value="Unassembled WGS sequence"/>
</dbReference>
<accession>A0A3A4N6U5</accession>
<dbReference type="EMBL" id="QZKU01000114">
    <property type="protein sequence ID" value="RJP17508.1"/>
    <property type="molecule type" value="Genomic_DNA"/>
</dbReference>
<evidence type="ECO:0000313" key="2">
    <source>
        <dbReference type="Proteomes" id="UP000265882"/>
    </source>
</evidence>
<dbReference type="GO" id="GO:0016301">
    <property type="term" value="F:kinase activity"/>
    <property type="evidence" value="ECO:0007669"/>
    <property type="project" value="UniProtKB-KW"/>
</dbReference>
<gene>
    <name evidence="1" type="ORF">C4520_16205</name>
</gene>
<dbReference type="Gene3D" id="1.10.287.130">
    <property type="match status" value="1"/>
</dbReference>
<comment type="caution">
    <text evidence="1">The sequence shown here is derived from an EMBL/GenBank/DDBJ whole genome shotgun (WGS) entry which is preliminary data.</text>
</comment>
<proteinExistence type="predicted"/>
<name>A0A3A4N6U5_ABYX5</name>
<dbReference type="AlphaFoldDB" id="A0A3A4N6U5"/>
<evidence type="ECO:0000313" key="1">
    <source>
        <dbReference type="EMBL" id="RJP17508.1"/>
    </source>
</evidence>
<keyword evidence="1" id="KW-0418">Kinase</keyword>
<protein>
    <submittedName>
        <fullName evidence="1">Sensor histidine kinase</fullName>
    </submittedName>
</protein>
<reference evidence="1 2" key="1">
    <citation type="journal article" date="2017" name="ISME J.">
        <title>Energy and carbon metabolisms in a deep terrestrial subsurface fluid microbial community.</title>
        <authorList>
            <person name="Momper L."/>
            <person name="Jungbluth S.P."/>
            <person name="Lee M.D."/>
            <person name="Amend J.P."/>
        </authorList>
    </citation>
    <scope>NUCLEOTIDE SEQUENCE [LARGE SCALE GENOMIC DNA]</scope>
    <source>
        <strain evidence="1">SURF_5</strain>
    </source>
</reference>
<organism evidence="1 2">
    <name type="scientific">Abyssobacteria bacterium (strain SURF_5)</name>
    <dbReference type="NCBI Taxonomy" id="2093360"/>
    <lineage>
        <taxon>Bacteria</taxon>
        <taxon>Pseudomonadati</taxon>
        <taxon>Candidatus Hydrogenedentota</taxon>
        <taxon>Candidatus Abyssobacteria</taxon>
    </lineage>
</organism>
<sequence>MTEKEIRILWEKELAFFGVVTASLSHEINNVVAIVGELTGLLDDLLSASEQGRPLNSEKLKGLSSRLSKQVDKGKIIIKRLNRFAHSVDDPVKQVNLGELLFLISAIAERFAFLKGICIKTEFDSADSVTVETDPFALQQAVFTCIQLALSTAGSNAVINIGLKPEASEIRIFVAGAPVADAADINEKREVLSILMKELGGRFEIKPAHNTEHSIALFIPRSLAGGRGRITP</sequence>